<feature type="transmembrane region" description="Helical" evidence="1">
    <location>
        <begin position="298"/>
        <end position="315"/>
    </location>
</feature>
<comment type="caution">
    <text evidence="2">The sequence shown here is derived from an EMBL/GenBank/DDBJ whole genome shotgun (WGS) entry which is preliminary data.</text>
</comment>
<keyword evidence="1" id="KW-0812">Transmembrane</keyword>
<dbReference type="RefSeq" id="WP_323740980.1">
    <property type="nucleotide sequence ID" value="NZ_WJBU01000018.1"/>
</dbReference>
<feature type="transmembrane region" description="Helical" evidence="1">
    <location>
        <begin position="21"/>
        <end position="44"/>
    </location>
</feature>
<evidence type="ECO:0000313" key="3">
    <source>
        <dbReference type="Proteomes" id="UP000487350"/>
    </source>
</evidence>
<evidence type="ECO:0000313" key="2">
    <source>
        <dbReference type="EMBL" id="MRD48995.1"/>
    </source>
</evidence>
<keyword evidence="1" id="KW-1133">Transmembrane helix</keyword>
<dbReference type="InterPro" id="IPR010266">
    <property type="entry name" value="NnrS"/>
</dbReference>
<organism evidence="2 3">
    <name type="scientific">Caenimonas koreensis DSM 17982</name>
    <dbReference type="NCBI Taxonomy" id="1121255"/>
    <lineage>
        <taxon>Bacteria</taxon>
        <taxon>Pseudomonadati</taxon>
        <taxon>Pseudomonadota</taxon>
        <taxon>Betaproteobacteria</taxon>
        <taxon>Burkholderiales</taxon>
        <taxon>Comamonadaceae</taxon>
        <taxon>Caenimonas</taxon>
    </lineage>
</organism>
<feature type="transmembrane region" description="Helical" evidence="1">
    <location>
        <begin position="114"/>
        <end position="133"/>
    </location>
</feature>
<dbReference type="AlphaFoldDB" id="A0A844AX94"/>
<accession>A0A844AX94</accession>
<dbReference type="EMBL" id="WJBU01000018">
    <property type="protein sequence ID" value="MRD48995.1"/>
    <property type="molecule type" value="Genomic_DNA"/>
</dbReference>
<feature type="transmembrane region" description="Helical" evidence="1">
    <location>
        <begin position="64"/>
        <end position="80"/>
    </location>
</feature>
<name>A0A844AX94_9BURK</name>
<keyword evidence="1" id="KW-0472">Membrane</keyword>
<sequence length="394" mass="42333">MHRIEEPQQGERVLSGAFWQLGFRPFYLVGATFASVSILLWVLQFTGIASITYLPGPLWHAHEMLFGFVLAIIVGFLFTAGSNWTGQPTPRGVLLAVMVLVWMLARVLSVTPYVTAAAIVDVAFPLLAAVGIGKPLLKSRNRRNYFFVVLLLVLAAIDVLFYLAQWGVVSISPRWAIQAGLDVVLVMLTVMGGRVIPMFTNNGVPGAGARRIEVLEKAVIGTTVAILVCDIAGIGSAWMAPLLAACGIAQAVRWSLWHPWTTTRTPIVWILHAGYVWIPIHLFLRALAEVGWVTSSSATHALAVGAAGGVILGMITRTARGHTGRLMKAGRSETVAYVLVVVAALVRVALPLISPGATVAAVTIAGVCWSAGFAIYAIRFWPVLTRKRVDGKPG</sequence>
<dbReference type="Proteomes" id="UP000487350">
    <property type="component" value="Unassembled WGS sequence"/>
</dbReference>
<gene>
    <name evidence="2" type="ORF">GHT07_17090</name>
</gene>
<keyword evidence="3" id="KW-1185">Reference proteome</keyword>
<protein>
    <submittedName>
        <fullName evidence="2">NnrS family protein</fullName>
    </submittedName>
</protein>
<dbReference type="Pfam" id="PF05940">
    <property type="entry name" value="NnrS"/>
    <property type="match status" value="1"/>
</dbReference>
<feature type="transmembrane region" description="Helical" evidence="1">
    <location>
        <begin position="145"/>
        <end position="163"/>
    </location>
</feature>
<feature type="transmembrane region" description="Helical" evidence="1">
    <location>
        <begin position="359"/>
        <end position="378"/>
    </location>
</feature>
<feature type="transmembrane region" description="Helical" evidence="1">
    <location>
        <begin position="335"/>
        <end position="353"/>
    </location>
</feature>
<feature type="transmembrane region" description="Helical" evidence="1">
    <location>
        <begin position="214"/>
        <end position="233"/>
    </location>
</feature>
<feature type="transmembrane region" description="Helical" evidence="1">
    <location>
        <begin position="92"/>
        <end position="108"/>
    </location>
</feature>
<reference evidence="2 3" key="1">
    <citation type="submission" date="2019-11" db="EMBL/GenBank/DDBJ databases">
        <title>Caenimonas koreensis gen. nov., sp. nov., isolated from activated sludge.</title>
        <authorList>
            <person name="Seung H.R."/>
        </authorList>
    </citation>
    <scope>NUCLEOTIDE SEQUENCE [LARGE SCALE GENOMIC DNA]</scope>
    <source>
        <strain evidence="2 3">EMB320</strain>
    </source>
</reference>
<evidence type="ECO:0000256" key="1">
    <source>
        <dbReference type="SAM" id="Phobius"/>
    </source>
</evidence>
<proteinExistence type="predicted"/>